<organism evidence="1">
    <name type="scientific">viral metagenome</name>
    <dbReference type="NCBI Taxonomy" id="1070528"/>
    <lineage>
        <taxon>unclassified sequences</taxon>
        <taxon>metagenomes</taxon>
        <taxon>organismal metagenomes</taxon>
    </lineage>
</organism>
<reference evidence="1" key="1">
    <citation type="journal article" date="2020" name="Nature">
        <title>Giant virus diversity and host interactions through global metagenomics.</title>
        <authorList>
            <person name="Schulz F."/>
            <person name="Roux S."/>
            <person name="Paez-Espino D."/>
            <person name="Jungbluth S."/>
            <person name="Walsh D.A."/>
            <person name="Denef V.J."/>
            <person name="McMahon K.D."/>
            <person name="Konstantinidis K.T."/>
            <person name="Eloe-Fadrosh E.A."/>
            <person name="Kyrpides N.C."/>
            <person name="Woyke T."/>
        </authorList>
    </citation>
    <scope>NUCLEOTIDE SEQUENCE</scope>
    <source>
        <strain evidence="1">GVMAG-M-3300021354-14</strain>
    </source>
</reference>
<proteinExistence type="predicted"/>
<dbReference type="EMBL" id="MN739448">
    <property type="protein sequence ID" value="QHT04981.1"/>
    <property type="molecule type" value="Genomic_DNA"/>
</dbReference>
<dbReference type="AlphaFoldDB" id="A0A6C0CKJ4"/>
<accession>A0A6C0CKJ4</accession>
<name>A0A6C0CKJ4_9ZZZZ</name>
<protein>
    <submittedName>
        <fullName evidence="1">Uncharacterized protein</fullName>
    </submittedName>
</protein>
<sequence>MFHFNQFGRRTISIYDSTLTEKLIKGLAVLSVTKTLGLELSASNSSEREELVKKLNTYIQGNARGAKLEDDLLYLYNEMYQTKMETLDVTARFVNIVMFRKNNNGHYKMFIPRELDKTRSYLLLIDKHPKRIDFKHIEIMTKEQSLWRLFDFDESGVLFDDAEFCALIETTAPPMDPTSPIQYKFENNRFIKKRNAVVRVLRAIADEGATLSRTGTRTIRANIEKAKKRPKLLDAAENQHSVNDPVESQVVPKQPNFTAIVAAANQMFDVGFRMISLLPKTYLNLNAFGRRIIRFNDAEVTERFIKCTVVLNYAKKQQLEILTNDSVRDVILKVNARISDVPGPLIDFYNNPQYKTKGRFYKACSEHINIAVFNKNQSDHYSLDLRSTNNDSNWLMLIDAIPWNDSMTSIGILTDSTRLFQKMNVTIGNVLFNNETFCSLLEKYKPKPQNKATIQHLTRLKIQYIEAKENPRWLVGA</sequence>
<evidence type="ECO:0000313" key="1">
    <source>
        <dbReference type="EMBL" id="QHT04981.1"/>
    </source>
</evidence>